<feature type="domain" description="Dienelactone hydrolase" evidence="1">
    <location>
        <begin position="117"/>
        <end position="225"/>
    </location>
</feature>
<reference evidence="2 3" key="1">
    <citation type="submission" date="2019-02" db="EMBL/GenBank/DDBJ databases">
        <title>Deep-cultivation of Planctomycetes and their phenomic and genomic characterization uncovers novel biology.</title>
        <authorList>
            <person name="Wiegand S."/>
            <person name="Jogler M."/>
            <person name="Boedeker C."/>
            <person name="Pinto D."/>
            <person name="Vollmers J."/>
            <person name="Rivas-Marin E."/>
            <person name="Kohn T."/>
            <person name="Peeters S.H."/>
            <person name="Heuer A."/>
            <person name="Rast P."/>
            <person name="Oberbeckmann S."/>
            <person name="Bunk B."/>
            <person name="Jeske O."/>
            <person name="Meyerdierks A."/>
            <person name="Storesund J.E."/>
            <person name="Kallscheuer N."/>
            <person name="Luecker S."/>
            <person name="Lage O.M."/>
            <person name="Pohl T."/>
            <person name="Merkel B.J."/>
            <person name="Hornburger P."/>
            <person name="Mueller R.-W."/>
            <person name="Bruemmer F."/>
            <person name="Labrenz M."/>
            <person name="Spormann A.M."/>
            <person name="Op den Camp H."/>
            <person name="Overmann J."/>
            <person name="Amann R."/>
            <person name="Jetten M.S.M."/>
            <person name="Mascher T."/>
            <person name="Medema M.H."/>
            <person name="Devos D.P."/>
            <person name="Kaster A.-K."/>
            <person name="Ovreas L."/>
            <person name="Rohde M."/>
            <person name="Galperin M.Y."/>
            <person name="Jogler C."/>
        </authorList>
    </citation>
    <scope>NUCLEOTIDE SEQUENCE [LARGE SCALE GENOMIC DNA]</scope>
    <source>
        <strain evidence="2 3">Mal52</strain>
    </source>
</reference>
<evidence type="ECO:0000313" key="3">
    <source>
        <dbReference type="Proteomes" id="UP000319383"/>
    </source>
</evidence>
<sequence length="338" mass="37809">MLGMADELEISYAGPELVSYQTRVNLNMAAIDFRERLLTGLGGEWPQPGMLNVKLRETIPQDGFTIHSVFYDSQPGDQVPAFLLIPDQTNADHPAPAVAVWHQHAGQYHLGKSEPAGLAGNPMHHTGAALARAGYVVLCPDALCFEERRDPTGKLKDGQFERFEFLRYVVDGKSMAWKNILDMKRAIDFLVSRPEVNADKIGCYGHSMGSTHTWLVGPWEKRIKCLVANCCLPTYAGIHREHMLHCFPNFVPGIHQYGDTPDIAALIAPRPLHMNFGEHDSGSPIDEVRRGIQTIATAYQGMHAQEKFSYYIEEGSGHILSEEMWARTKAWFDKHLTA</sequence>
<dbReference type="InterPro" id="IPR029058">
    <property type="entry name" value="AB_hydrolase_fold"/>
</dbReference>
<dbReference type="Pfam" id="PF01738">
    <property type="entry name" value="DLH"/>
    <property type="match status" value="1"/>
</dbReference>
<dbReference type="GO" id="GO:0016787">
    <property type="term" value="F:hydrolase activity"/>
    <property type="evidence" value="ECO:0007669"/>
    <property type="project" value="UniProtKB-KW"/>
</dbReference>
<dbReference type="Gene3D" id="3.40.50.1820">
    <property type="entry name" value="alpha/beta hydrolase"/>
    <property type="match status" value="1"/>
</dbReference>
<keyword evidence="2" id="KW-0378">Hydrolase</keyword>
<dbReference type="InterPro" id="IPR050261">
    <property type="entry name" value="FrsA_esterase"/>
</dbReference>
<dbReference type="AlphaFoldDB" id="A0A517ZP02"/>
<dbReference type="InterPro" id="IPR002925">
    <property type="entry name" value="Dienelactn_hydro"/>
</dbReference>
<protein>
    <submittedName>
        <fullName evidence="2">Dienelactone hydrolase family protein</fullName>
    </submittedName>
</protein>
<dbReference type="SUPFAM" id="SSF53474">
    <property type="entry name" value="alpha/beta-Hydrolases"/>
    <property type="match status" value="1"/>
</dbReference>
<name>A0A517ZP02_9PLAN</name>
<evidence type="ECO:0000313" key="2">
    <source>
        <dbReference type="EMBL" id="QDU44204.1"/>
    </source>
</evidence>
<dbReference type="PANTHER" id="PTHR22946:SF8">
    <property type="entry name" value="ACETYL XYLAN ESTERASE DOMAIN-CONTAINING PROTEIN"/>
    <property type="match status" value="1"/>
</dbReference>
<accession>A0A517ZP02</accession>
<dbReference type="Proteomes" id="UP000319383">
    <property type="component" value="Chromosome"/>
</dbReference>
<keyword evidence="3" id="KW-1185">Reference proteome</keyword>
<proteinExistence type="predicted"/>
<gene>
    <name evidence="2" type="ORF">Mal52_26820</name>
</gene>
<dbReference type="EMBL" id="CP036276">
    <property type="protein sequence ID" value="QDU44204.1"/>
    <property type="molecule type" value="Genomic_DNA"/>
</dbReference>
<dbReference type="KEGG" id="sdyn:Mal52_26820"/>
<evidence type="ECO:0000259" key="1">
    <source>
        <dbReference type="Pfam" id="PF01738"/>
    </source>
</evidence>
<organism evidence="2 3">
    <name type="scientific">Symmachiella dynata</name>
    <dbReference type="NCBI Taxonomy" id="2527995"/>
    <lineage>
        <taxon>Bacteria</taxon>
        <taxon>Pseudomonadati</taxon>
        <taxon>Planctomycetota</taxon>
        <taxon>Planctomycetia</taxon>
        <taxon>Planctomycetales</taxon>
        <taxon>Planctomycetaceae</taxon>
        <taxon>Symmachiella</taxon>
    </lineage>
</organism>
<dbReference type="PANTHER" id="PTHR22946">
    <property type="entry name" value="DIENELACTONE HYDROLASE DOMAIN-CONTAINING PROTEIN-RELATED"/>
    <property type="match status" value="1"/>
</dbReference>